<evidence type="ECO:0000256" key="1">
    <source>
        <dbReference type="ARBA" id="ARBA00023015"/>
    </source>
</evidence>
<dbReference type="SMART" id="SM00342">
    <property type="entry name" value="HTH_ARAC"/>
    <property type="match status" value="1"/>
</dbReference>
<evidence type="ECO:0000256" key="2">
    <source>
        <dbReference type="ARBA" id="ARBA00023125"/>
    </source>
</evidence>
<evidence type="ECO:0000313" key="5">
    <source>
        <dbReference type="EMBL" id="TIH40889.1"/>
    </source>
</evidence>
<gene>
    <name evidence="5" type="ORF">D4765_00305</name>
</gene>
<dbReference type="PANTHER" id="PTHR46796">
    <property type="entry name" value="HTH-TYPE TRANSCRIPTIONAL ACTIVATOR RHAS-RELATED"/>
    <property type="match status" value="1"/>
</dbReference>
<dbReference type="GO" id="GO:0043565">
    <property type="term" value="F:sequence-specific DNA binding"/>
    <property type="evidence" value="ECO:0007669"/>
    <property type="project" value="InterPro"/>
</dbReference>
<keyword evidence="2" id="KW-0238">DNA-binding</keyword>
<protein>
    <submittedName>
        <fullName evidence="5">Helix-turn-helix domain-containing protein</fullName>
    </submittedName>
</protein>
<organism evidence="5 6">
    <name type="scientific">Subtercola vilae</name>
    <dbReference type="NCBI Taxonomy" id="2056433"/>
    <lineage>
        <taxon>Bacteria</taxon>
        <taxon>Bacillati</taxon>
        <taxon>Actinomycetota</taxon>
        <taxon>Actinomycetes</taxon>
        <taxon>Micrococcales</taxon>
        <taxon>Microbacteriaceae</taxon>
        <taxon>Subtercola</taxon>
    </lineage>
</organism>
<evidence type="ECO:0000256" key="3">
    <source>
        <dbReference type="ARBA" id="ARBA00023163"/>
    </source>
</evidence>
<keyword evidence="6" id="KW-1185">Reference proteome</keyword>
<reference evidence="5 6" key="1">
    <citation type="journal article" date="2019" name="Microorganisms">
        <title>Systematic Affiliation and Genome Analysis of Subtercola vilae DB165(T) with Particular Emphasis on Cold Adaptation of an Isolate from a High-Altitude Cold Volcano Lake.</title>
        <authorList>
            <person name="Villalobos A.S."/>
            <person name="Wiese J."/>
            <person name="Imhoff J.F."/>
            <person name="Dorador C."/>
            <person name="Keller A."/>
            <person name="Hentschel U."/>
        </authorList>
    </citation>
    <scope>NUCLEOTIDE SEQUENCE [LARGE SCALE GENOMIC DNA]</scope>
    <source>
        <strain evidence="5 6">DB165</strain>
    </source>
</reference>
<keyword evidence="1" id="KW-0805">Transcription regulation</keyword>
<dbReference type="Proteomes" id="UP000306192">
    <property type="component" value="Unassembled WGS sequence"/>
</dbReference>
<keyword evidence="3" id="KW-0804">Transcription</keyword>
<dbReference type="EMBL" id="QYRT01000001">
    <property type="protein sequence ID" value="TIH40889.1"/>
    <property type="molecule type" value="Genomic_DNA"/>
</dbReference>
<dbReference type="Pfam" id="PF14525">
    <property type="entry name" value="AraC_binding_2"/>
    <property type="match status" value="1"/>
</dbReference>
<dbReference type="Gene3D" id="1.10.10.60">
    <property type="entry name" value="Homeodomain-like"/>
    <property type="match status" value="1"/>
</dbReference>
<dbReference type="PROSITE" id="PS01124">
    <property type="entry name" value="HTH_ARAC_FAMILY_2"/>
    <property type="match status" value="1"/>
</dbReference>
<name>A0A4T2CAJ7_9MICO</name>
<dbReference type="InterPro" id="IPR050204">
    <property type="entry name" value="AraC_XylS_family_regulators"/>
</dbReference>
<proteinExistence type="predicted"/>
<dbReference type="OrthoDB" id="9799345at2"/>
<comment type="caution">
    <text evidence="5">The sequence shown here is derived from an EMBL/GenBank/DDBJ whole genome shotgun (WGS) entry which is preliminary data.</text>
</comment>
<dbReference type="RefSeq" id="WP_136640221.1">
    <property type="nucleotide sequence ID" value="NZ_QYRT01000001.1"/>
</dbReference>
<sequence>MSDTHRAIVPEIPWRVRSRVSVSAATGMFANHAELSARDASTFSAALIVSSLGSVDLAVLDASRHRGARTAKLMATDDRDCVSLIFVRSGAVTVYQDGRVLRAPTGTLFALRSRATYHYSAGGRVSLVSVTSPSLALPLGLVRTLKNVTATALPDSVLTRSALAFVEAIAASINTPNGVEAKQLEQQLLLLISGLLVENFGSRQRGPTSDSSVLAAAASSIAAHSSTRGYGPRDVADDTGVDLRRLYRIFGAENVSIAELIRDTRLELIAAALTDPSNRNRFADISVRAGFTGADQAARAFRRKYGVSMSSYRSSTRP</sequence>
<dbReference type="GO" id="GO:0003700">
    <property type="term" value="F:DNA-binding transcription factor activity"/>
    <property type="evidence" value="ECO:0007669"/>
    <property type="project" value="InterPro"/>
</dbReference>
<dbReference type="Pfam" id="PF12833">
    <property type="entry name" value="HTH_18"/>
    <property type="match status" value="1"/>
</dbReference>
<accession>A0A4T2CAJ7</accession>
<dbReference type="InterPro" id="IPR035418">
    <property type="entry name" value="AraC-bd_2"/>
</dbReference>
<dbReference type="PANTHER" id="PTHR46796:SF6">
    <property type="entry name" value="ARAC SUBFAMILY"/>
    <property type="match status" value="1"/>
</dbReference>
<feature type="domain" description="HTH araC/xylS-type" evidence="4">
    <location>
        <begin position="215"/>
        <end position="315"/>
    </location>
</feature>
<evidence type="ECO:0000313" key="6">
    <source>
        <dbReference type="Proteomes" id="UP000306192"/>
    </source>
</evidence>
<dbReference type="InterPro" id="IPR018060">
    <property type="entry name" value="HTH_AraC"/>
</dbReference>
<dbReference type="AlphaFoldDB" id="A0A4T2CAJ7"/>
<evidence type="ECO:0000259" key="4">
    <source>
        <dbReference type="PROSITE" id="PS01124"/>
    </source>
</evidence>